<evidence type="ECO:0000256" key="2">
    <source>
        <dbReference type="ARBA" id="ARBA00022475"/>
    </source>
</evidence>
<evidence type="ECO:0000256" key="1">
    <source>
        <dbReference type="ARBA" id="ARBA00004429"/>
    </source>
</evidence>
<evidence type="ECO:0000256" key="7">
    <source>
        <dbReference type="SAM" id="Phobius"/>
    </source>
</evidence>
<organism evidence="9 10">
    <name type="scientific">Peptostreptococcus porci</name>
    <dbReference type="NCBI Taxonomy" id="2652282"/>
    <lineage>
        <taxon>Bacteria</taxon>
        <taxon>Bacillati</taxon>
        <taxon>Bacillota</taxon>
        <taxon>Clostridia</taxon>
        <taxon>Peptostreptococcales</taxon>
        <taxon>Peptostreptococcaceae</taxon>
        <taxon>Peptostreptococcus</taxon>
    </lineage>
</organism>
<feature type="transmembrane region" description="Helical" evidence="7">
    <location>
        <begin position="140"/>
        <end position="160"/>
    </location>
</feature>
<keyword evidence="4 7" id="KW-0812">Transmembrane</keyword>
<keyword evidence="10" id="KW-1185">Reference proteome</keyword>
<evidence type="ECO:0000313" key="9">
    <source>
        <dbReference type="EMBL" id="MST62385.1"/>
    </source>
</evidence>
<keyword evidence="3" id="KW-0997">Cell inner membrane</keyword>
<dbReference type="EMBL" id="VUNE01000002">
    <property type="protein sequence ID" value="MST62385.1"/>
    <property type="molecule type" value="Genomic_DNA"/>
</dbReference>
<evidence type="ECO:0000256" key="5">
    <source>
        <dbReference type="ARBA" id="ARBA00022989"/>
    </source>
</evidence>
<feature type="transmembrane region" description="Helical" evidence="7">
    <location>
        <begin position="83"/>
        <end position="109"/>
    </location>
</feature>
<feature type="transmembrane region" description="Helical" evidence="7">
    <location>
        <begin position="172"/>
        <end position="193"/>
    </location>
</feature>
<keyword evidence="6 7" id="KW-0472">Membrane</keyword>
<evidence type="ECO:0000256" key="3">
    <source>
        <dbReference type="ARBA" id="ARBA00022519"/>
    </source>
</evidence>
<name>A0A6N7WZS2_9FIRM</name>
<dbReference type="Proteomes" id="UP000440713">
    <property type="component" value="Unassembled WGS sequence"/>
</dbReference>
<feature type="transmembrane region" description="Helical" evidence="7">
    <location>
        <begin position="321"/>
        <end position="354"/>
    </location>
</feature>
<dbReference type="Pfam" id="PF06808">
    <property type="entry name" value="DctM"/>
    <property type="match status" value="1"/>
</dbReference>
<dbReference type="InterPro" id="IPR010656">
    <property type="entry name" value="DctM"/>
</dbReference>
<gene>
    <name evidence="9" type="ORF">FYJ71_05255</name>
</gene>
<feature type="transmembrane region" description="Helical" evidence="7">
    <location>
        <begin position="220"/>
        <end position="242"/>
    </location>
</feature>
<dbReference type="AlphaFoldDB" id="A0A6N7WZS2"/>
<dbReference type="PANTHER" id="PTHR33362">
    <property type="entry name" value="SIALIC ACID TRAP TRANSPORTER PERMEASE PROTEIN SIAT-RELATED"/>
    <property type="match status" value="1"/>
</dbReference>
<evidence type="ECO:0000259" key="8">
    <source>
        <dbReference type="Pfam" id="PF06808"/>
    </source>
</evidence>
<sequence>MNLQIVSILFVIFLIIGIPIGVVLCITSMVPNFINPLFPADPQYLVRAMISGVNSFPILAVPMFIFSGNIMAKGKISEKIFDFFSYFVVDKTAGLPIAVIITCMFYGAISGSGPATTAAVGTMTIPILAKAGYKKDFSTALVAVAGGIGVIIPPSIPFIFYGQASGVSISKLFMAGIIPGLLIGFSLMVYSWIYSKKNGEDKELILKYKKELTESGLKRIFFDSVLSLLCPIIVLGSIYTGIASPTEAAVISVFYSIILSLIVYKSIGIKDLWEIMVETVRTYSTILFIIAAAIAFSRVLIFLKVPDIISTQITSVVSSKIALLILVNLLLLMVGMIMDTTPAILVLTPILLPIVSRFGVDPIQFGIIMVVNLAIGFVTPPLGVNLFVASTISDVKMSDIVSRSVPFIISFLVVLLAITFIPALSMIAI</sequence>
<evidence type="ECO:0000256" key="6">
    <source>
        <dbReference type="ARBA" id="ARBA00023136"/>
    </source>
</evidence>
<feature type="transmembrane region" description="Helical" evidence="7">
    <location>
        <begin position="50"/>
        <end position="71"/>
    </location>
</feature>
<accession>A0A6N7WZS2</accession>
<feature type="transmembrane region" description="Helical" evidence="7">
    <location>
        <begin position="366"/>
        <end position="387"/>
    </location>
</feature>
<reference evidence="9 10" key="1">
    <citation type="submission" date="2019-08" db="EMBL/GenBank/DDBJ databases">
        <title>In-depth cultivation of the pig gut microbiome towards novel bacterial diversity and tailored functional studies.</title>
        <authorList>
            <person name="Wylensek D."/>
            <person name="Hitch T.C.A."/>
            <person name="Clavel T."/>
        </authorList>
    </citation>
    <scope>NUCLEOTIDE SEQUENCE [LARGE SCALE GENOMIC DNA]</scope>
    <source>
        <strain evidence="9 10">WCA-SAB-591-4A-A</strain>
    </source>
</reference>
<dbReference type="GO" id="GO:0022857">
    <property type="term" value="F:transmembrane transporter activity"/>
    <property type="evidence" value="ECO:0007669"/>
    <property type="project" value="TreeGrafter"/>
</dbReference>
<feature type="transmembrane region" description="Helical" evidence="7">
    <location>
        <begin position="7"/>
        <end position="30"/>
    </location>
</feature>
<dbReference type="NCBIfam" id="TIGR00786">
    <property type="entry name" value="dctM"/>
    <property type="match status" value="1"/>
</dbReference>
<proteinExistence type="predicted"/>
<evidence type="ECO:0000313" key="10">
    <source>
        <dbReference type="Proteomes" id="UP000440713"/>
    </source>
</evidence>
<comment type="subcellular location">
    <subcellularLocation>
        <location evidence="1">Cell inner membrane</location>
        <topology evidence="1">Multi-pass membrane protein</topology>
    </subcellularLocation>
</comment>
<feature type="transmembrane region" description="Helical" evidence="7">
    <location>
        <begin position="115"/>
        <end position="133"/>
    </location>
</feature>
<dbReference type="PIRSF" id="PIRSF006066">
    <property type="entry name" value="HI0050"/>
    <property type="match status" value="1"/>
</dbReference>
<keyword evidence="5 7" id="KW-1133">Transmembrane helix</keyword>
<protein>
    <submittedName>
        <fullName evidence="9">TRAP transporter large permease subunit</fullName>
    </submittedName>
</protein>
<dbReference type="RefSeq" id="WP_154537776.1">
    <property type="nucleotide sequence ID" value="NZ_VUNE01000002.1"/>
</dbReference>
<feature type="transmembrane region" description="Helical" evidence="7">
    <location>
        <begin position="248"/>
        <end position="268"/>
    </location>
</feature>
<dbReference type="InterPro" id="IPR004681">
    <property type="entry name" value="TRAP_DctM"/>
</dbReference>
<evidence type="ECO:0000256" key="4">
    <source>
        <dbReference type="ARBA" id="ARBA00022692"/>
    </source>
</evidence>
<dbReference type="GO" id="GO:0005886">
    <property type="term" value="C:plasma membrane"/>
    <property type="evidence" value="ECO:0007669"/>
    <property type="project" value="UniProtKB-SubCell"/>
</dbReference>
<comment type="caution">
    <text evidence="9">The sequence shown here is derived from an EMBL/GenBank/DDBJ whole genome shotgun (WGS) entry which is preliminary data.</text>
</comment>
<feature type="domain" description="TRAP C4-dicarboxylate transport system permease DctM subunit" evidence="8">
    <location>
        <begin position="8"/>
        <end position="424"/>
    </location>
</feature>
<feature type="transmembrane region" description="Helical" evidence="7">
    <location>
        <begin position="407"/>
        <end position="428"/>
    </location>
</feature>
<feature type="transmembrane region" description="Helical" evidence="7">
    <location>
        <begin position="280"/>
        <end position="301"/>
    </location>
</feature>
<keyword evidence="2" id="KW-1003">Cell membrane</keyword>